<evidence type="ECO:0000256" key="2">
    <source>
        <dbReference type="ARBA" id="ARBA00022448"/>
    </source>
</evidence>
<dbReference type="GO" id="GO:0034220">
    <property type="term" value="P:monoatomic ion transmembrane transport"/>
    <property type="evidence" value="ECO:0007669"/>
    <property type="project" value="InterPro"/>
</dbReference>
<evidence type="ECO:0000313" key="13">
    <source>
        <dbReference type="Proteomes" id="UP000189966"/>
    </source>
</evidence>
<feature type="chain" id="PRO_5013046794" evidence="10">
    <location>
        <begin position="24"/>
        <end position="360"/>
    </location>
</feature>
<keyword evidence="5 10" id="KW-0732">Signal</keyword>
<gene>
    <name evidence="12" type="primary">chiP_1</name>
    <name evidence="12" type="ORF">CZ809_01737</name>
</gene>
<dbReference type="CDD" id="cd00342">
    <property type="entry name" value="gram_neg_porins"/>
    <property type="match status" value="1"/>
</dbReference>
<dbReference type="InterPro" id="IPR050298">
    <property type="entry name" value="Gram-neg_bact_OMP"/>
</dbReference>
<keyword evidence="7" id="KW-0626">Porin</keyword>
<keyword evidence="3" id="KW-1134">Transmembrane beta strand</keyword>
<protein>
    <submittedName>
        <fullName evidence="12">Chitoporin</fullName>
    </submittedName>
</protein>
<evidence type="ECO:0000256" key="6">
    <source>
        <dbReference type="ARBA" id="ARBA00023065"/>
    </source>
</evidence>
<accession>A0A1T5HZD4</accession>
<dbReference type="Gene3D" id="2.40.160.10">
    <property type="entry name" value="Porin"/>
    <property type="match status" value="1"/>
</dbReference>
<dbReference type="Pfam" id="PF13609">
    <property type="entry name" value="Porin_4"/>
    <property type="match status" value="1"/>
</dbReference>
<dbReference type="GO" id="GO:0046930">
    <property type="term" value="C:pore complex"/>
    <property type="evidence" value="ECO:0007669"/>
    <property type="project" value="UniProtKB-KW"/>
</dbReference>
<dbReference type="PANTHER" id="PTHR34501:SF2">
    <property type="entry name" value="OUTER MEMBRANE PORIN F-RELATED"/>
    <property type="match status" value="1"/>
</dbReference>
<dbReference type="EMBL" id="FUZI01000002">
    <property type="protein sequence ID" value="SKC32221.1"/>
    <property type="molecule type" value="Genomic_DNA"/>
</dbReference>
<dbReference type="PRINTS" id="PR00184">
    <property type="entry name" value="NEISSPPORIN"/>
</dbReference>
<evidence type="ECO:0000259" key="11">
    <source>
        <dbReference type="Pfam" id="PF13609"/>
    </source>
</evidence>
<comment type="subcellular location">
    <subcellularLocation>
        <location evidence="1">Cell outer membrane</location>
        <topology evidence="1">Multi-pass membrane protein</topology>
    </subcellularLocation>
</comment>
<evidence type="ECO:0000256" key="4">
    <source>
        <dbReference type="ARBA" id="ARBA00022692"/>
    </source>
</evidence>
<reference evidence="12 13" key="1">
    <citation type="submission" date="2017-02" db="EMBL/GenBank/DDBJ databases">
        <authorList>
            <person name="Peterson S.W."/>
        </authorList>
    </citation>
    <scope>NUCLEOTIDE SEQUENCE [LARGE SCALE GENOMIC DNA]</scope>
    <source>
        <strain evidence="13">type strain: NCCB 100098</strain>
    </source>
</reference>
<keyword evidence="4" id="KW-0812">Transmembrane</keyword>
<dbReference type="GO" id="GO:0009279">
    <property type="term" value="C:cell outer membrane"/>
    <property type="evidence" value="ECO:0007669"/>
    <property type="project" value="UniProtKB-SubCell"/>
</dbReference>
<evidence type="ECO:0000256" key="10">
    <source>
        <dbReference type="SAM" id="SignalP"/>
    </source>
</evidence>
<keyword evidence="2" id="KW-0813">Transport</keyword>
<name>A0A1T5HZD4_9GAMM</name>
<dbReference type="RefSeq" id="WP_080157059.1">
    <property type="nucleotide sequence ID" value="NZ_FUZI01000002.1"/>
</dbReference>
<sequence length="360" mass="39284">MEIKKSLLALAVSSLVMSGSAFAADADAVSIEKLKESFSYEVYGVIAMQALTRDYNDAGKALWAEDSNWKLNNESRIGFRGSKDLAKGPTFIWQIESGYVGGSSAAPGADGKLGVRDTFVGFEGDSWGKIRVGRVLTPIYEIIDWPGSNPGLGDVYDWGYGIAGAPYQDRQSDTVRWDSPTWGGFSVDLAFGRGDKVAEADSNWAGAAAHYTFGGLTLQGAYEHNNTGDWKNDTYLVGAQGNFENGLGFFAQYKMMEAEAQVAGVDDQSQNSYTVGVMYNVSDYQFKIGYAANDKLEDGGQKVAHTDDSVISGQVMYFIDPSAVVYTRVRHVERGEGEAKRVDNANPEFMEYSVGVEYYF</sequence>
<dbReference type="InterPro" id="IPR001702">
    <property type="entry name" value="Porin_Gram-ve"/>
</dbReference>
<keyword evidence="8" id="KW-0472">Membrane</keyword>
<evidence type="ECO:0000256" key="8">
    <source>
        <dbReference type="ARBA" id="ARBA00023136"/>
    </source>
</evidence>
<dbReference type="OrthoDB" id="8173690at2"/>
<dbReference type="GO" id="GO:0015288">
    <property type="term" value="F:porin activity"/>
    <property type="evidence" value="ECO:0007669"/>
    <property type="project" value="UniProtKB-KW"/>
</dbReference>
<feature type="signal peptide" evidence="10">
    <location>
        <begin position="1"/>
        <end position="23"/>
    </location>
</feature>
<dbReference type="InterPro" id="IPR033900">
    <property type="entry name" value="Gram_neg_porin_domain"/>
</dbReference>
<keyword evidence="9" id="KW-0998">Cell outer membrane</keyword>
<dbReference type="AlphaFoldDB" id="A0A1T5HZD4"/>
<evidence type="ECO:0000313" key="12">
    <source>
        <dbReference type="EMBL" id="SKC32221.1"/>
    </source>
</evidence>
<proteinExistence type="predicted"/>
<organism evidence="12 13">
    <name type="scientific">Photobacterium piscicola</name>
    <dbReference type="NCBI Taxonomy" id="1378299"/>
    <lineage>
        <taxon>Bacteria</taxon>
        <taxon>Pseudomonadati</taxon>
        <taxon>Pseudomonadota</taxon>
        <taxon>Gammaproteobacteria</taxon>
        <taxon>Vibrionales</taxon>
        <taxon>Vibrionaceae</taxon>
        <taxon>Photobacterium</taxon>
    </lineage>
</organism>
<evidence type="ECO:0000256" key="1">
    <source>
        <dbReference type="ARBA" id="ARBA00004571"/>
    </source>
</evidence>
<evidence type="ECO:0000256" key="3">
    <source>
        <dbReference type="ARBA" id="ARBA00022452"/>
    </source>
</evidence>
<evidence type="ECO:0000256" key="9">
    <source>
        <dbReference type="ARBA" id="ARBA00023237"/>
    </source>
</evidence>
<dbReference type="InterPro" id="IPR002299">
    <property type="entry name" value="Porin_Neis"/>
</dbReference>
<dbReference type="SUPFAM" id="SSF56935">
    <property type="entry name" value="Porins"/>
    <property type="match status" value="1"/>
</dbReference>
<dbReference type="PRINTS" id="PR00182">
    <property type="entry name" value="ECOLNEIPORIN"/>
</dbReference>
<dbReference type="PANTHER" id="PTHR34501">
    <property type="entry name" value="PROTEIN YDDL-RELATED"/>
    <property type="match status" value="1"/>
</dbReference>
<dbReference type="InterPro" id="IPR023614">
    <property type="entry name" value="Porin_dom_sf"/>
</dbReference>
<evidence type="ECO:0000256" key="5">
    <source>
        <dbReference type="ARBA" id="ARBA00022729"/>
    </source>
</evidence>
<dbReference type="Proteomes" id="UP000189966">
    <property type="component" value="Unassembled WGS sequence"/>
</dbReference>
<evidence type="ECO:0000256" key="7">
    <source>
        <dbReference type="ARBA" id="ARBA00023114"/>
    </source>
</evidence>
<feature type="domain" description="Porin" evidence="11">
    <location>
        <begin position="10"/>
        <end position="333"/>
    </location>
</feature>
<keyword evidence="6" id="KW-0406">Ion transport</keyword>